<keyword evidence="5" id="KW-1185">Reference proteome</keyword>
<gene>
    <name evidence="4" type="ORF">ABID29_001682</name>
</gene>
<dbReference type="EMBL" id="JBEPLO010000018">
    <property type="protein sequence ID" value="MET3558556.1"/>
    <property type="molecule type" value="Genomic_DNA"/>
</dbReference>
<evidence type="ECO:0000259" key="3">
    <source>
        <dbReference type="PROSITE" id="PS51782"/>
    </source>
</evidence>
<feature type="compositionally biased region" description="Low complexity" evidence="1">
    <location>
        <begin position="161"/>
        <end position="186"/>
    </location>
</feature>
<dbReference type="CDD" id="cd00118">
    <property type="entry name" value="LysM"/>
    <property type="match status" value="1"/>
</dbReference>
<feature type="chain" id="PRO_5047458193" description="LysM domain-containing protein" evidence="2">
    <location>
        <begin position="28"/>
        <end position="398"/>
    </location>
</feature>
<accession>A0ABV2FJ10</accession>
<dbReference type="Gene3D" id="3.10.350.10">
    <property type="entry name" value="LysM domain"/>
    <property type="match status" value="1"/>
</dbReference>
<evidence type="ECO:0000256" key="2">
    <source>
        <dbReference type="SAM" id="SignalP"/>
    </source>
</evidence>
<evidence type="ECO:0000313" key="5">
    <source>
        <dbReference type="Proteomes" id="UP001549122"/>
    </source>
</evidence>
<dbReference type="PROSITE" id="PS51782">
    <property type="entry name" value="LYSM"/>
    <property type="match status" value="1"/>
</dbReference>
<feature type="domain" description="LysM" evidence="3">
    <location>
        <begin position="61"/>
        <end position="105"/>
    </location>
</feature>
<sequence>MKQSLTKKMLATSTLLASFISTTSLQALNWTPRSIEEIKAELTPQPSAANPNDVQSLTETQTYTVKYGDTLSTIAEAMGIDMMVLANINQIANLDLIFPDTVLKTTYDQSNNLTNVEIQAPLPENPDQQVVASADLTTNEVKVDDQTVLVEDITQPVSPVTEHATAETTTSSEAIAEPAVTTSEVPTVTPVAEPVTSSPLTTTETNTPAEVTQPALETAPATEVTQPTTEVVSAIEVTQPVAETTPAQPAPAVEPTPVTEVAPVVETAVAPVTPAVVASTSYGDNTGLQPQTIAFKDEVASLYGISSFSLYRPGDSGDHGKGLAVDFMVPESSALGDSIADYAAANMSAKGISYIIWKQRFYSPYPSIYGPAYTWNLMPDRGSITENHYDHVHVSLNP</sequence>
<dbReference type="InterPro" id="IPR036779">
    <property type="entry name" value="LysM_dom_sf"/>
</dbReference>
<dbReference type="InterPro" id="IPR058593">
    <property type="entry name" value="ARB_07466-like_C"/>
</dbReference>
<reference evidence="4 5" key="1">
    <citation type="submission" date="2024-06" db="EMBL/GenBank/DDBJ databases">
        <title>Genomic Encyclopedia of Type Strains, Phase IV (KMG-IV): sequencing the most valuable type-strain genomes for metagenomic binning, comparative biology and taxonomic classification.</title>
        <authorList>
            <person name="Goeker M."/>
        </authorList>
    </citation>
    <scope>NUCLEOTIDE SEQUENCE [LARGE SCALE GENOMIC DNA]</scope>
    <source>
        <strain evidence="4 5">DSM 28303</strain>
    </source>
</reference>
<name>A0ABV2FJ10_9STRE</name>
<organism evidence="4 5">
    <name type="scientific">Streptococcus rupicaprae</name>
    <dbReference type="NCBI Taxonomy" id="759619"/>
    <lineage>
        <taxon>Bacteria</taxon>
        <taxon>Bacillati</taxon>
        <taxon>Bacillota</taxon>
        <taxon>Bacilli</taxon>
        <taxon>Lactobacillales</taxon>
        <taxon>Streptococcaceae</taxon>
        <taxon>Streptococcus</taxon>
    </lineage>
</organism>
<comment type="caution">
    <text evidence="4">The sequence shown here is derived from an EMBL/GenBank/DDBJ whole genome shotgun (WGS) entry which is preliminary data.</text>
</comment>
<dbReference type="Proteomes" id="UP001549122">
    <property type="component" value="Unassembled WGS sequence"/>
</dbReference>
<dbReference type="InterPro" id="IPR018392">
    <property type="entry name" value="LysM"/>
</dbReference>
<dbReference type="Pfam" id="PF01476">
    <property type="entry name" value="LysM"/>
    <property type="match status" value="1"/>
</dbReference>
<dbReference type="SMART" id="SM00257">
    <property type="entry name" value="LysM"/>
    <property type="match status" value="1"/>
</dbReference>
<keyword evidence="2" id="KW-0732">Signal</keyword>
<dbReference type="SUPFAM" id="SSF54106">
    <property type="entry name" value="LysM domain"/>
    <property type="match status" value="1"/>
</dbReference>
<evidence type="ECO:0000313" key="4">
    <source>
        <dbReference type="EMBL" id="MET3558556.1"/>
    </source>
</evidence>
<feature type="signal peptide" evidence="2">
    <location>
        <begin position="1"/>
        <end position="27"/>
    </location>
</feature>
<feature type="region of interest" description="Disordered" evidence="1">
    <location>
        <begin position="158"/>
        <end position="186"/>
    </location>
</feature>
<evidence type="ECO:0000256" key="1">
    <source>
        <dbReference type="SAM" id="MobiDB-lite"/>
    </source>
</evidence>
<proteinExistence type="predicted"/>
<dbReference type="Pfam" id="PF26571">
    <property type="entry name" value="VldE"/>
    <property type="match status" value="1"/>
</dbReference>
<dbReference type="RefSeq" id="WP_354365695.1">
    <property type="nucleotide sequence ID" value="NZ_JBEPLO010000018.1"/>
</dbReference>
<protein>
    <recommendedName>
        <fullName evidence="3">LysM domain-containing protein</fullName>
    </recommendedName>
</protein>